<sequence>MAISFSDRERVCACRAKNAWQTVQIDFEEEDRQSRAKRAQEQSSTAKIDEHYMDGNGVQNKAAFSPR</sequence>
<protein>
    <submittedName>
        <fullName evidence="2">Uncharacterized protein</fullName>
    </submittedName>
</protein>
<dbReference type="EMBL" id="CP046908">
    <property type="protein sequence ID" value="QGZ34511.1"/>
    <property type="molecule type" value="Genomic_DNA"/>
</dbReference>
<dbReference type="AlphaFoldDB" id="A0A857C6G6"/>
<accession>A0A857C6G6</accession>
<dbReference type="Proteomes" id="UP000435648">
    <property type="component" value="Chromosome"/>
</dbReference>
<feature type="region of interest" description="Disordered" evidence="1">
    <location>
        <begin position="29"/>
        <end position="67"/>
    </location>
</feature>
<reference evidence="2 3" key="1">
    <citation type="submission" date="2019-12" db="EMBL/GenBank/DDBJ databases">
        <title>The genome of Stappia indica PHM037.</title>
        <authorList>
            <person name="Kacar D."/>
            <person name="Galan B."/>
            <person name="Canedo L."/>
            <person name="Rodriguez P."/>
            <person name="de la Calle F."/>
            <person name="Garcia J.L."/>
        </authorList>
    </citation>
    <scope>NUCLEOTIDE SEQUENCE [LARGE SCALE GENOMIC DNA]</scope>
    <source>
        <strain evidence="2 3">PHM037</strain>
    </source>
</reference>
<dbReference type="KEGG" id="siw:GH266_08340"/>
<evidence type="ECO:0000256" key="1">
    <source>
        <dbReference type="SAM" id="MobiDB-lite"/>
    </source>
</evidence>
<dbReference type="RefSeq" id="WP_158193476.1">
    <property type="nucleotide sequence ID" value="NZ_CP046908.1"/>
</dbReference>
<evidence type="ECO:0000313" key="2">
    <source>
        <dbReference type="EMBL" id="QGZ34511.1"/>
    </source>
</evidence>
<name>A0A857C6G6_9HYPH</name>
<proteinExistence type="predicted"/>
<evidence type="ECO:0000313" key="3">
    <source>
        <dbReference type="Proteomes" id="UP000435648"/>
    </source>
</evidence>
<organism evidence="2 3">
    <name type="scientific">Stappia indica</name>
    <dbReference type="NCBI Taxonomy" id="538381"/>
    <lineage>
        <taxon>Bacteria</taxon>
        <taxon>Pseudomonadati</taxon>
        <taxon>Pseudomonadota</taxon>
        <taxon>Alphaproteobacteria</taxon>
        <taxon>Hyphomicrobiales</taxon>
        <taxon>Stappiaceae</taxon>
        <taxon>Stappia</taxon>
    </lineage>
</organism>
<gene>
    <name evidence="2" type="ORF">GH266_08340</name>
</gene>